<dbReference type="PANTHER" id="PTHR10746:SF6">
    <property type="entry name" value="LARGE RIBOSOMAL SUBUNIT PROTEIN UL4M"/>
    <property type="match status" value="1"/>
</dbReference>
<evidence type="ECO:0000256" key="3">
    <source>
        <dbReference type="ARBA" id="ARBA00022980"/>
    </source>
</evidence>
<reference evidence="8 9" key="1">
    <citation type="submission" date="2016-10" db="EMBL/GenBank/DDBJ databases">
        <authorList>
            <person name="de Groot N.N."/>
        </authorList>
    </citation>
    <scope>NUCLEOTIDE SEQUENCE [LARGE SCALE GENOMIC DNA]</scope>
    <source>
        <strain evidence="8 9">DSM 20475</strain>
    </source>
</reference>
<keyword evidence="6" id="KW-0694">RNA-binding</keyword>
<keyword evidence="4 6" id="KW-0687">Ribonucleoprotein</keyword>
<dbReference type="STRING" id="2741.SAMN04489866_102113"/>
<feature type="compositionally biased region" description="Basic residues" evidence="7">
    <location>
        <begin position="60"/>
        <end position="71"/>
    </location>
</feature>
<dbReference type="Proteomes" id="UP000198995">
    <property type="component" value="Unassembled WGS sequence"/>
</dbReference>
<proteinExistence type="inferred from homology"/>
<dbReference type="GO" id="GO:1990904">
    <property type="term" value="C:ribonucleoprotein complex"/>
    <property type="evidence" value="ECO:0007669"/>
    <property type="project" value="UniProtKB-KW"/>
</dbReference>
<evidence type="ECO:0000256" key="1">
    <source>
        <dbReference type="ARBA" id="ARBA00010528"/>
    </source>
</evidence>
<keyword evidence="6" id="KW-0699">rRNA-binding</keyword>
<evidence type="ECO:0000256" key="4">
    <source>
        <dbReference type="ARBA" id="ARBA00023274"/>
    </source>
</evidence>
<dbReference type="GO" id="GO:0005840">
    <property type="term" value="C:ribosome"/>
    <property type="evidence" value="ECO:0007669"/>
    <property type="project" value="UniProtKB-KW"/>
</dbReference>
<keyword evidence="9" id="KW-1185">Reference proteome</keyword>
<dbReference type="AlphaFoldDB" id="A0A1G6TCJ8"/>
<dbReference type="Gene3D" id="3.40.1370.10">
    <property type="match status" value="1"/>
</dbReference>
<comment type="function">
    <text evidence="6">Forms part of the polypeptide exit tunnel.</text>
</comment>
<dbReference type="GO" id="GO:0003735">
    <property type="term" value="F:structural constituent of ribosome"/>
    <property type="evidence" value="ECO:0007669"/>
    <property type="project" value="InterPro"/>
</dbReference>
<comment type="function">
    <text evidence="6">One of the primary rRNA binding proteins, this protein initially binds near the 5'-end of the 23S rRNA. It is important during the early stages of 50S assembly. It makes multiple contacts with different domains of the 23S rRNA in the assembled 50S subunit and ribosome.</text>
</comment>
<dbReference type="GO" id="GO:0006412">
    <property type="term" value="P:translation"/>
    <property type="evidence" value="ECO:0007669"/>
    <property type="project" value="UniProtKB-UniRule"/>
</dbReference>
<dbReference type="NCBIfam" id="TIGR03953">
    <property type="entry name" value="rplD_bact"/>
    <property type="match status" value="1"/>
</dbReference>
<name>A0A1G6TCJ8_PEPNI</name>
<comment type="subunit">
    <text evidence="2 6">Part of the 50S ribosomal subunit.</text>
</comment>
<keyword evidence="3 6" id="KW-0689">Ribosomal protein</keyword>
<evidence type="ECO:0000256" key="2">
    <source>
        <dbReference type="ARBA" id="ARBA00011838"/>
    </source>
</evidence>
<dbReference type="GO" id="GO:0019843">
    <property type="term" value="F:rRNA binding"/>
    <property type="evidence" value="ECO:0007669"/>
    <property type="project" value="UniProtKB-UniRule"/>
</dbReference>
<accession>A0A1G6TCJ8</accession>
<dbReference type="InterPro" id="IPR013005">
    <property type="entry name" value="Ribosomal_uL4-like"/>
</dbReference>
<dbReference type="RefSeq" id="WP_091791134.1">
    <property type="nucleotide sequence ID" value="NZ_FNAF01000002.1"/>
</dbReference>
<dbReference type="EMBL" id="FNAF01000002">
    <property type="protein sequence ID" value="SDD26584.1"/>
    <property type="molecule type" value="Genomic_DNA"/>
</dbReference>
<dbReference type="PANTHER" id="PTHR10746">
    <property type="entry name" value="50S RIBOSOMAL PROTEIN L4"/>
    <property type="match status" value="1"/>
</dbReference>
<gene>
    <name evidence="6" type="primary">rplD</name>
    <name evidence="8" type="ORF">SAMN04489866_102113</name>
</gene>
<evidence type="ECO:0000256" key="7">
    <source>
        <dbReference type="SAM" id="MobiDB-lite"/>
    </source>
</evidence>
<dbReference type="Pfam" id="PF00573">
    <property type="entry name" value="Ribosomal_L4"/>
    <property type="match status" value="1"/>
</dbReference>
<feature type="region of interest" description="Disordered" evidence="7">
    <location>
        <begin position="49"/>
        <end position="72"/>
    </location>
</feature>
<organism evidence="8 9">
    <name type="scientific">Peptococcus niger</name>
    <dbReference type="NCBI Taxonomy" id="2741"/>
    <lineage>
        <taxon>Bacteria</taxon>
        <taxon>Bacillati</taxon>
        <taxon>Bacillota</taxon>
        <taxon>Clostridia</taxon>
        <taxon>Eubacteriales</taxon>
        <taxon>Peptococcaceae</taxon>
        <taxon>Peptococcus</taxon>
    </lineage>
</organism>
<comment type="similarity">
    <text evidence="1 6">Belongs to the universal ribosomal protein uL4 family.</text>
</comment>
<evidence type="ECO:0000313" key="9">
    <source>
        <dbReference type="Proteomes" id="UP000198995"/>
    </source>
</evidence>
<evidence type="ECO:0000256" key="6">
    <source>
        <dbReference type="HAMAP-Rule" id="MF_01328"/>
    </source>
</evidence>
<dbReference type="InterPro" id="IPR023574">
    <property type="entry name" value="Ribosomal_uL4_dom_sf"/>
</dbReference>
<dbReference type="SUPFAM" id="SSF52166">
    <property type="entry name" value="Ribosomal protein L4"/>
    <property type="match status" value="1"/>
</dbReference>
<dbReference type="HAMAP" id="MF_01328_B">
    <property type="entry name" value="Ribosomal_uL4_B"/>
    <property type="match status" value="1"/>
</dbReference>
<dbReference type="OrthoDB" id="9803201at2"/>
<protein>
    <recommendedName>
        <fullName evidence="5 6">Large ribosomal subunit protein uL4</fullName>
    </recommendedName>
</protein>
<sequence>MPKVNLYNMEGASLGELELSEKVFGAEANEAVVHEVVVAYLAGLRRGTSSTKSRGEVRGGGRKPWRQKGTGRARVGTIRSPLWRGGAIIFGPKPRNYEKGLNKKKVLVALRSALSAKVAEDALLVVDELTFQAPKTKDMLKVLDALKSTGKFLLVLNETDDVVAKSARNIPGSAITTVNGLTTYDVLHADKLIITKEALAKVEEVLA</sequence>
<dbReference type="InterPro" id="IPR002136">
    <property type="entry name" value="Ribosomal_uL4"/>
</dbReference>
<evidence type="ECO:0000313" key="8">
    <source>
        <dbReference type="EMBL" id="SDD26584.1"/>
    </source>
</evidence>
<evidence type="ECO:0000256" key="5">
    <source>
        <dbReference type="ARBA" id="ARBA00035244"/>
    </source>
</evidence>